<keyword evidence="4" id="KW-0138">CF(0)</keyword>
<comment type="similarity">
    <text evidence="2">Belongs to the ATPase A chain family.</text>
</comment>
<dbReference type="InterPro" id="IPR045083">
    <property type="entry name" value="ATP_synth_F0_asu_bact/mt"/>
</dbReference>
<dbReference type="CDD" id="cd00310">
    <property type="entry name" value="ATP-synt_Fo_a_6"/>
    <property type="match status" value="1"/>
</dbReference>
<dbReference type="GO" id="GO:0045259">
    <property type="term" value="C:proton-transporting ATP synthase complex"/>
    <property type="evidence" value="ECO:0007669"/>
    <property type="project" value="UniProtKB-KW"/>
</dbReference>
<dbReference type="InterPro" id="IPR023011">
    <property type="entry name" value="ATP_synth_F0_asu_AS"/>
</dbReference>
<evidence type="ECO:0000256" key="7">
    <source>
        <dbReference type="ARBA" id="ARBA00022989"/>
    </source>
</evidence>
<evidence type="ECO:0000256" key="6">
    <source>
        <dbReference type="ARBA" id="ARBA00022781"/>
    </source>
</evidence>
<evidence type="ECO:0000256" key="9">
    <source>
        <dbReference type="ARBA" id="ARBA00023136"/>
    </source>
</evidence>
<organism evidence="13">
    <name type="scientific">Bactrurus brachycaudus</name>
    <dbReference type="NCBI Taxonomy" id="111554"/>
    <lineage>
        <taxon>Eukaryota</taxon>
        <taxon>Metazoa</taxon>
        <taxon>Ecdysozoa</taxon>
        <taxon>Arthropoda</taxon>
        <taxon>Crustacea</taxon>
        <taxon>Multicrustacea</taxon>
        <taxon>Malacostraca</taxon>
        <taxon>Eumalacostraca</taxon>
        <taxon>Peracarida</taxon>
        <taxon>Amphipoda</taxon>
        <taxon>Senticaudata</taxon>
        <taxon>Gammarida</taxon>
        <taxon>Crangonyctidira</taxon>
        <taxon>Crangonyctoidea</taxon>
        <taxon>Crangonyctidae</taxon>
        <taxon>Bactrurus</taxon>
    </lineage>
</organism>
<dbReference type="NCBIfam" id="TIGR01131">
    <property type="entry name" value="ATP_synt_6_or_A"/>
    <property type="match status" value="1"/>
</dbReference>
<evidence type="ECO:0000256" key="5">
    <source>
        <dbReference type="ARBA" id="ARBA00022692"/>
    </source>
</evidence>
<evidence type="ECO:0000313" key="13">
    <source>
        <dbReference type="EMBL" id="QIC54383.1"/>
    </source>
</evidence>
<evidence type="ECO:0000256" key="4">
    <source>
        <dbReference type="ARBA" id="ARBA00022547"/>
    </source>
</evidence>
<keyword evidence="5 12" id="KW-0812">Transmembrane</keyword>
<feature type="transmembrane region" description="Helical" evidence="12">
    <location>
        <begin position="163"/>
        <end position="184"/>
    </location>
</feature>
<keyword evidence="8" id="KW-0406">Ion transport</keyword>
<dbReference type="Pfam" id="PF00119">
    <property type="entry name" value="ATP-synt_A"/>
    <property type="match status" value="1"/>
</dbReference>
<evidence type="ECO:0000256" key="8">
    <source>
        <dbReference type="ARBA" id="ARBA00023065"/>
    </source>
</evidence>
<dbReference type="RefSeq" id="YP_009739771.1">
    <property type="nucleotide sequence ID" value="NC_046509.1"/>
</dbReference>
<keyword evidence="6" id="KW-0375">Hydrogen ion transport</keyword>
<evidence type="ECO:0000256" key="12">
    <source>
        <dbReference type="SAM" id="Phobius"/>
    </source>
</evidence>
<feature type="transmembrane region" description="Helical" evidence="12">
    <location>
        <begin position="196"/>
        <end position="217"/>
    </location>
</feature>
<name>A0A6C0X4U0_9CRUS</name>
<keyword evidence="13" id="KW-0496">Mitochondrion</keyword>
<feature type="transmembrane region" description="Helical" evidence="12">
    <location>
        <begin position="97"/>
        <end position="117"/>
    </location>
</feature>
<dbReference type="PRINTS" id="PR00123">
    <property type="entry name" value="ATPASEA"/>
</dbReference>
<feature type="transmembrane region" description="Helical" evidence="12">
    <location>
        <begin position="124"/>
        <end position="143"/>
    </location>
</feature>
<dbReference type="Gene3D" id="1.20.120.220">
    <property type="entry name" value="ATP synthase, F0 complex, subunit A"/>
    <property type="match status" value="1"/>
</dbReference>
<keyword evidence="10" id="KW-0066">ATP synthesis</keyword>
<dbReference type="PROSITE" id="PS00449">
    <property type="entry name" value="ATPASE_A"/>
    <property type="match status" value="1"/>
</dbReference>
<keyword evidence="7 12" id="KW-1133">Transmembrane helix</keyword>
<feature type="transmembrane region" description="Helical" evidence="12">
    <location>
        <begin position="20"/>
        <end position="36"/>
    </location>
</feature>
<keyword evidence="9 12" id="KW-0472">Membrane</keyword>
<dbReference type="AlphaFoldDB" id="A0A6C0X4U0"/>
<geneLocation type="mitochondrion" evidence="13"/>
<protein>
    <recommendedName>
        <fullName evidence="11">ATP synthase subunit a</fullName>
    </recommendedName>
</protein>
<comment type="subcellular location">
    <subcellularLocation>
        <location evidence="1">Membrane</location>
        <topology evidence="1">Multi-pass membrane protein</topology>
    </subcellularLocation>
    <subcellularLocation>
        <location evidence="11">Mitochondrion inner membrane</location>
        <topology evidence="11">Multi-pass membrane protein</topology>
    </subcellularLocation>
</comment>
<evidence type="ECO:0000256" key="2">
    <source>
        <dbReference type="ARBA" id="ARBA00006810"/>
    </source>
</evidence>
<feature type="transmembrane region" description="Helical" evidence="12">
    <location>
        <begin position="66"/>
        <end position="91"/>
    </location>
</feature>
<gene>
    <name evidence="13" type="primary">ATP6</name>
</gene>
<evidence type="ECO:0000256" key="11">
    <source>
        <dbReference type="RuleBase" id="RU004450"/>
    </source>
</evidence>
<dbReference type="PANTHER" id="PTHR11410:SF0">
    <property type="entry name" value="ATP SYNTHASE SUBUNIT A"/>
    <property type="match status" value="1"/>
</dbReference>
<dbReference type="SUPFAM" id="SSF81336">
    <property type="entry name" value="F1F0 ATP synthase subunit A"/>
    <property type="match status" value="1"/>
</dbReference>
<dbReference type="GO" id="GO:0005743">
    <property type="term" value="C:mitochondrial inner membrane"/>
    <property type="evidence" value="ECO:0007669"/>
    <property type="project" value="UniProtKB-SubCell"/>
</dbReference>
<dbReference type="InterPro" id="IPR035908">
    <property type="entry name" value="F0_ATP_A_sf"/>
</dbReference>
<evidence type="ECO:0000256" key="10">
    <source>
        <dbReference type="ARBA" id="ARBA00023310"/>
    </source>
</evidence>
<dbReference type="GO" id="GO:0046933">
    <property type="term" value="F:proton-transporting ATP synthase activity, rotational mechanism"/>
    <property type="evidence" value="ECO:0007669"/>
    <property type="project" value="TreeGrafter"/>
</dbReference>
<dbReference type="EMBL" id="MN175619">
    <property type="protein sequence ID" value="QIC54383.1"/>
    <property type="molecule type" value="Genomic_DNA"/>
</dbReference>
<dbReference type="PANTHER" id="PTHR11410">
    <property type="entry name" value="ATP SYNTHASE SUBUNIT A"/>
    <property type="match status" value="1"/>
</dbReference>
<dbReference type="CTD" id="4508"/>
<proteinExistence type="inferred from homology"/>
<accession>A0A6C0X4U0</accession>
<evidence type="ECO:0000256" key="3">
    <source>
        <dbReference type="ARBA" id="ARBA00022448"/>
    </source>
</evidence>
<reference evidence="13" key="1">
    <citation type="submission" date="2019-07" db="EMBL/GenBank/DDBJ databases">
        <authorList>
            <person name="Benito J.B."/>
            <person name="Niemiller M.L."/>
        </authorList>
    </citation>
    <scope>NUCLEOTIDE SEQUENCE</scope>
</reference>
<keyword evidence="3" id="KW-0813">Transport</keyword>
<dbReference type="InterPro" id="IPR000568">
    <property type="entry name" value="ATP_synth_F0_asu"/>
</dbReference>
<evidence type="ECO:0000256" key="1">
    <source>
        <dbReference type="ARBA" id="ARBA00004141"/>
    </source>
</evidence>
<sequence length="220" mass="24215">MLTNLFSIFDSSSSSLFGSNWLIFVLIFSLIPISFWKSSARPSKLFKLLAFYLSSELKPLSMKFPFLSLSMISIFLFIMLSNLTGLLPYVYTSSSHMMVSLAMAFTAWNAINIYGSINQLNHQMAHLVPIGTPGLLMPFMVLIETISNNIRPITLSVRLSANMIAGHLLIALLSGAMVGAMISYPILLISGLALGLLELAVALIQAYVFTLLLMLYASEM</sequence>
<dbReference type="GeneID" id="44802949"/>